<feature type="region of interest" description="Disordered" evidence="1">
    <location>
        <begin position="1"/>
        <end position="30"/>
    </location>
</feature>
<dbReference type="AlphaFoldDB" id="A0A0B0EHQ0"/>
<gene>
    <name evidence="2" type="primary">yi5B</name>
    <name evidence="2" type="ORF">SCABRO_02150</name>
</gene>
<dbReference type="eggNOG" id="COG2801">
    <property type="taxonomic scope" value="Bacteria"/>
</dbReference>
<protein>
    <submittedName>
        <fullName evidence="2">IS150 transposase</fullName>
    </submittedName>
</protein>
<comment type="caution">
    <text evidence="2">The sequence shown here is derived from an EMBL/GenBank/DDBJ whole genome shotgun (WGS) entry which is preliminary data.</text>
</comment>
<evidence type="ECO:0000313" key="2">
    <source>
        <dbReference type="EMBL" id="KHE92099.1"/>
    </source>
</evidence>
<dbReference type="EMBL" id="JRYO01000152">
    <property type="protein sequence ID" value="KHE92099.1"/>
    <property type="molecule type" value="Genomic_DNA"/>
</dbReference>
<name>A0A0B0EHQ0_9BACT</name>
<sequence length="89" mass="10381">MIADQMDRNQASKILSMRERPGKVNEHNSCVPRDNRLDECEKEAILDYYQSHCQDGYRRLIFIMLDEDIVAVSSSGVYRELAKMRKEAV</sequence>
<evidence type="ECO:0000256" key="1">
    <source>
        <dbReference type="SAM" id="MobiDB-lite"/>
    </source>
</evidence>
<feature type="compositionally biased region" description="Basic and acidic residues" evidence="1">
    <location>
        <begin position="16"/>
        <end position="26"/>
    </location>
</feature>
<proteinExistence type="predicted"/>
<dbReference type="Proteomes" id="UP000030652">
    <property type="component" value="Unassembled WGS sequence"/>
</dbReference>
<accession>A0A0B0EHQ0</accession>
<evidence type="ECO:0000313" key="3">
    <source>
        <dbReference type="Proteomes" id="UP000030652"/>
    </source>
</evidence>
<organism evidence="2 3">
    <name type="scientific">Candidatus Scalindua brodae</name>
    <dbReference type="NCBI Taxonomy" id="237368"/>
    <lineage>
        <taxon>Bacteria</taxon>
        <taxon>Pseudomonadati</taxon>
        <taxon>Planctomycetota</taxon>
        <taxon>Candidatus Brocadiia</taxon>
        <taxon>Candidatus Brocadiales</taxon>
        <taxon>Candidatus Scalinduaceae</taxon>
        <taxon>Candidatus Scalindua</taxon>
    </lineage>
</organism>
<reference evidence="2 3" key="1">
    <citation type="submission" date="2014-10" db="EMBL/GenBank/DDBJ databases">
        <title>Draft genome of anammox bacterium scalindua brodae, obtained using differential coverage binning of sequence data from two enrichment reactors.</title>
        <authorList>
            <person name="Speth D.R."/>
            <person name="Russ L."/>
            <person name="Kartal B."/>
            <person name="Op den Camp H.J."/>
            <person name="Dutilh B.E."/>
            <person name="Jetten M.S."/>
        </authorList>
    </citation>
    <scope>NUCLEOTIDE SEQUENCE [LARGE SCALE GENOMIC DNA]</scope>
    <source>
        <strain evidence="2">RU1</strain>
    </source>
</reference>